<proteinExistence type="inferred from homology"/>
<dbReference type="SUPFAM" id="SSF103481">
    <property type="entry name" value="Multidrug resistance efflux transporter EmrE"/>
    <property type="match status" value="1"/>
</dbReference>
<organism evidence="9 10">
    <name type="scientific">Actinoplanes awajinensis subsp. mycoplanecinus</name>
    <dbReference type="NCBI Taxonomy" id="135947"/>
    <lineage>
        <taxon>Bacteria</taxon>
        <taxon>Bacillati</taxon>
        <taxon>Actinomycetota</taxon>
        <taxon>Actinomycetes</taxon>
        <taxon>Micromonosporales</taxon>
        <taxon>Micromonosporaceae</taxon>
        <taxon>Actinoplanes</taxon>
    </lineage>
</organism>
<feature type="transmembrane region" description="Helical" evidence="8">
    <location>
        <begin position="30"/>
        <end position="50"/>
    </location>
</feature>
<evidence type="ECO:0000313" key="10">
    <source>
        <dbReference type="Proteomes" id="UP000053244"/>
    </source>
</evidence>
<comment type="caution">
    <text evidence="9">The sequence shown here is derived from an EMBL/GenBank/DDBJ whole genome shotgun (WGS) entry which is preliminary data.</text>
</comment>
<evidence type="ECO:0000256" key="1">
    <source>
        <dbReference type="ARBA" id="ARBA00004651"/>
    </source>
</evidence>
<dbReference type="EMBL" id="LLZH01000003">
    <property type="protein sequence ID" value="KUL42167.1"/>
    <property type="molecule type" value="Genomic_DNA"/>
</dbReference>
<dbReference type="PANTHER" id="PTHR30561:SF1">
    <property type="entry name" value="MULTIDRUG TRANSPORTER EMRE"/>
    <property type="match status" value="1"/>
</dbReference>
<keyword evidence="4 7" id="KW-0812">Transmembrane</keyword>
<reference evidence="9 10" key="1">
    <citation type="submission" date="2015-10" db="EMBL/GenBank/DDBJ databases">
        <authorList>
            <person name="Gilbert D.G."/>
        </authorList>
    </citation>
    <scope>NUCLEOTIDE SEQUENCE [LARGE SCALE GENOMIC DNA]</scope>
    <source>
        <strain evidence="9 10">NRRL B-16712</strain>
    </source>
</reference>
<evidence type="ECO:0000313" key="9">
    <source>
        <dbReference type="EMBL" id="KUL42167.1"/>
    </source>
</evidence>
<keyword evidence="6 8" id="KW-0472">Membrane</keyword>
<accession>A0A0X3VCL0</accession>
<dbReference type="Proteomes" id="UP000053244">
    <property type="component" value="Unassembled WGS sequence"/>
</dbReference>
<dbReference type="GO" id="GO:0022857">
    <property type="term" value="F:transmembrane transporter activity"/>
    <property type="evidence" value="ECO:0007669"/>
    <property type="project" value="InterPro"/>
</dbReference>
<keyword evidence="2" id="KW-0813">Transport</keyword>
<keyword evidence="3" id="KW-1003">Cell membrane</keyword>
<evidence type="ECO:0000256" key="5">
    <source>
        <dbReference type="ARBA" id="ARBA00022989"/>
    </source>
</evidence>
<feature type="transmembrane region" description="Helical" evidence="8">
    <location>
        <begin position="57"/>
        <end position="79"/>
    </location>
</feature>
<dbReference type="RefSeq" id="WP_083970822.1">
    <property type="nucleotide sequence ID" value="NZ_LLZH01000003.1"/>
</dbReference>
<protein>
    <submittedName>
        <fullName evidence="9">Ligand-binding protein SH3</fullName>
    </submittedName>
</protein>
<evidence type="ECO:0000256" key="6">
    <source>
        <dbReference type="ARBA" id="ARBA00023136"/>
    </source>
</evidence>
<sequence length="109" mass="10969">MPYVLLALAIGAELLATSLMKATDGFSKLWPTIACLAGYVVSFVALAQAIKGGLQVGMAYAIWSAVGTAAIVAIGAAFLDEPVTLAKVGGIILIIAGVVVLNLTGAEAH</sequence>
<dbReference type="InterPro" id="IPR045324">
    <property type="entry name" value="Small_multidrug_res"/>
</dbReference>
<dbReference type="InterPro" id="IPR000390">
    <property type="entry name" value="Small_drug/metabolite_transptr"/>
</dbReference>
<comment type="similarity">
    <text evidence="7">Belongs to the drug/metabolite transporter (DMT) superfamily. Small multidrug resistance (SMR) (TC 2.A.7.1) family.</text>
</comment>
<dbReference type="AlphaFoldDB" id="A0A0X3VCL0"/>
<evidence type="ECO:0000256" key="4">
    <source>
        <dbReference type="ARBA" id="ARBA00022692"/>
    </source>
</evidence>
<evidence type="ECO:0000256" key="7">
    <source>
        <dbReference type="RuleBase" id="RU003942"/>
    </source>
</evidence>
<evidence type="ECO:0000256" key="2">
    <source>
        <dbReference type="ARBA" id="ARBA00022448"/>
    </source>
</evidence>
<evidence type="ECO:0000256" key="8">
    <source>
        <dbReference type="SAM" id="Phobius"/>
    </source>
</evidence>
<dbReference type="GO" id="GO:0005886">
    <property type="term" value="C:plasma membrane"/>
    <property type="evidence" value="ECO:0007669"/>
    <property type="project" value="UniProtKB-SubCell"/>
</dbReference>
<gene>
    <name evidence="9" type="ORF">ADL15_01980</name>
</gene>
<comment type="subcellular location">
    <subcellularLocation>
        <location evidence="1 7">Cell membrane</location>
        <topology evidence="1 7">Multi-pass membrane protein</topology>
    </subcellularLocation>
</comment>
<dbReference type="InterPro" id="IPR037185">
    <property type="entry name" value="EmrE-like"/>
</dbReference>
<dbReference type="PANTHER" id="PTHR30561">
    <property type="entry name" value="SMR FAMILY PROTON-DEPENDENT DRUG EFFLUX TRANSPORTER SUGE"/>
    <property type="match status" value="1"/>
</dbReference>
<dbReference type="Gene3D" id="1.10.3730.20">
    <property type="match status" value="1"/>
</dbReference>
<dbReference type="FunFam" id="1.10.3730.20:FF:000001">
    <property type="entry name" value="Quaternary ammonium compound resistance transporter SugE"/>
    <property type="match status" value="1"/>
</dbReference>
<name>A0A0X3VCL0_9ACTN</name>
<feature type="transmembrane region" description="Helical" evidence="8">
    <location>
        <begin position="85"/>
        <end position="104"/>
    </location>
</feature>
<evidence type="ECO:0000256" key="3">
    <source>
        <dbReference type="ARBA" id="ARBA00022475"/>
    </source>
</evidence>
<keyword evidence="5 8" id="KW-1133">Transmembrane helix</keyword>
<dbReference type="Pfam" id="PF00893">
    <property type="entry name" value="Multi_Drug_Res"/>
    <property type="match status" value="1"/>
</dbReference>
<keyword evidence="10" id="KW-1185">Reference proteome</keyword>
<dbReference type="OrthoDB" id="3175079at2"/>